<evidence type="ECO:0000256" key="4">
    <source>
        <dbReference type="ARBA" id="ARBA00022989"/>
    </source>
</evidence>
<dbReference type="CDD" id="cd17039">
    <property type="entry name" value="Ubl_ubiquitin_like"/>
    <property type="match status" value="1"/>
</dbReference>
<keyword evidence="2 7" id="KW-0812">Transmembrane</keyword>
<organism evidence="9 10">
    <name type="scientific">Mucor flavus</name>
    <dbReference type="NCBI Taxonomy" id="439312"/>
    <lineage>
        <taxon>Eukaryota</taxon>
        <taxon>Fungi</taxon>
        <taxon>Fungi incertae sedis</taxon>
        <taxon>Mucoromycota</taxon>
        <taxon>Mucoromycotina</taxon>
        <taxon>Mucoromycetes</taxon>
        <taxon>Mucorales</taxon>
        <taxon>Mucorineae</taxon>
        <taxon>Mucoraceae</taxon>
        <taxon>Mucor</taxon>
    </lineage>
</organism>
<evidence type="ECO:0000256" key="1">
    <source>
        <dbReference type="ARBA" id="ARBA00004141"/>
    </source>
</evidence>
<protein>
    <recommendedName>
        <fullName evidence="8">Calcineurin-like phosphoesterase domain-containing protein</fullName>
    </recommendedName>
</protein>
<dbReference type="Gene3D" id="3.60.21.10">
    <property type="match status" value="1"/>
</dbReference>
<evidence type="ECO:0000313" key="10">
    <source>
        <dbReference type="Proteomes" id="UP001473302"/>
    </source>
</evidence>
<evidence type="ECO:0000256" key="6">
    <source>
        <dbReference type="ARBA" id="ARBA00023180"/>
    </source>
</evidence>
<dbReference type="Proteomes" id="UP001473302">
    <property type="component" value="Unassembled WGS sequence"/>
</dbReference>
<feature type="transmembrane region" description="Helical" evidence="7">
    <location>
        <begin position="159"/>
        <end position="179"/>
    </location>
</feature>
<dbReference type="SUPFAM" id="SSF56300">
    <property type="entry name" value="Metallo-dependent phosphatases"/>
    <property type="match status" value="1"/>
</dbReference>
<feature type="transmembrane region" description="Helical" evidence="7">
    <location>
        <begin position="132"/>
        <end position="153"/>
    </location>
</feature>
<sequence>MSSIADKALSVIMVFAPTIGYFDQYRIIYKSKSSVGFNSVTCAILCFAKLGKRFDTTLLFQSITMLLAMLILLEIVIRYKPKDVAFTPLIRHNSIDSSSSSSSDEDHHRASQAMQRVELKWFQRSFWSWDNYLDYINCLLLFTSIIAILYIFLHKFNTFIEILGFLSLGLESTLPLPQLLTNFKHRTTKGFSLLILASWFIGDGFKAFYFFYNHSPIQFVVCALIQLTFDTIIVIQFIVFSSLVKKWLGIKGQIELEDEDNLPYIHMDKHYLVGATIKSDCHREPKKHKKKKEREGLLAGYWGAPGMDCDSPSTLVYHSIDYIANEWKDKIDFVIWTGDNARHDGDAYITRTKEEIIGYNVEIAALLKNAFRLENNRTLPIVPCIGNNDVHPHNELRGMKRNPQLLEFSEMWSDFIPPKQLKAFKRGGYFAVDVVPGLRVLSLNSLYFFGSNDVVNSCSDENGPGAKHIKWMKKQLKRARRDGFKVIIIGHVPPTIKTFKDNCLDDYIKVSTKYADIITGHMYGHANMDHFQVLTRDVPFDRNSSQIEIQKDTGRFISTLRKQYKKVKKIRDTQELVVVHIAPPMLPLFYPTFRINEYESNIDSARFGDWLKYTQWYTNLTHWNQAKHPFTGKHLKPEFEIEYTTDETYNMTDLTANSWLDFAEKIASKEGKPLWKTYLANMFVQTNNDWYGQSVPIQQPTIGWLDCSKPDSTLQEVHIPQTNQQVPPIVITKAQSIGSVESLPASTSANAIPIQSEEKTPTKIEPPSFEATQHKATLQDTKPVIISTPIPSDNTTKNNSLPNHNSHNTITTWTILVRLSNSAVKDILVDIPTTAPFLTVSDLKKKVPVEPDQHIKLIHLGRILQDDFKLVPSTTTTDIKSDTIKVSNRGVIQAMIYKL</sequence>
<accession>A0ABP9ZCT8</accession>
<dbReference type="InterPro" id="IPR004843">
    <property type="entry name" value="Calcineurin-like_PHP"/>
</dbReference>
<keyword evidence="6" id="KW-0325">Glycoprotein</keyword>
<dbReference type="SUPFAM" id="SSF54236">
    <property type="entry name" value="Ubiquitin-like"/>
    <property type="match status" value="1"/>
</dbReference>
<evidence type="ECO:0000313" key="9">
    <source>
        <dbReference type="EMBL" id="GAA5816917.1"/>
    </source>
</evidence>
<keyword evidence="10" id="KW-1185">Reference proteome</keyword>
<dbReference type="PANTHER" id="PTHR10340:SF55">
    <property type="entry name" value="ENDOPOLYPHOSPHATASE"/>
    <property type="match status" value="1"/>
</dbReference>
<dbReference type="Pfam" id="PF04193">
    <property type="entry name" value="PQ-loop"/>
    <property type="match status" value="1"/>
</dbReference>
<dbReference type="PANTHER" id="PTHR10340">
    <property type="entry name" value="SPHINGOMYELIN PHOSPHODIESTERASE"/>
    <property type="match status" value="1"/>
</dbReference>
<comment type="subcellular location">
    <subcellularLocation>
        <location evidence="1">Membrane</location>
        <topology evidence="1">Multi-pass membrane protein</topology>
    </subcellularLocation>
</comment>
<evidence type="ECO:0000256" key="7">
    <source>
        <dbReference type="SAM" id="Phobius"/>
    </source>
</evidence>
<evidence type="ECO:0000259" key="8">
    <source>
        <dbReference type="Pfam" id="PF00149"/>
    </source>
</evidence>
<comment type="caution">
    <text evidence="9">The sequence shown here is derived from an EMBL/GenBank/DDBJ whole genome shotgun (WGS) entry which is preliminary data.</text>
</comment>
<dbReference type="Gene3D" id="1.20.1280.290">
    <property type="match status" value="1"/>
</dbReference>
<dbReference type="InterPro" id="IPR029071">
    <property type="entry name" value="Ubiquitin-like_domsf"/>
</dbReference>
<dbReference type="SMART" id="SM00679">
    <property type="entry name" value="CTNS"/>
    <property type="match status" value="2"/>
</dbReference>
<evidence type="ECO:0000256" key="3">
    <source>
        <dbReference type="ARBA" id="ARBA00022801"/>
    </source>
</evidence>
<feature type="transmembrane region" description="Helical" evidence="7">
    <location>
        <begin position="58"/>
        <end position="77"/>
    </location>
</feature>
<feature type="transmembrane region" description="Helical" evidence="7">
    <location>
        <begin position="191"/>
        <end position="211"/>
    </location>
</feature>
<keyword evidence="5 7" id="KW-0472">Membrane</keyword>
<feature type="transmembrane region" description="Helical" evidence="7">
    <location>
        <begin position="217"/>
        <end position="244"/>
    </location>
</feature>
<gene>
    <name evidence="9" type="ORF">MFLAVUS_010452</name>
</gene>
<reference evidence="9 10" key="1">
    <citation type="submission" date="2024-04" db="EMBL/GenBank/DDBJ databases">
        <title>genome sequences of Mucor flavus KT1a and Helicostylum pulchrum KT1b strains isolated from the surface of a dry-aged beef.</title>
        <authorList>
            <person name="Toyotome T."/>
            <person name="Hosono M."/>
            <person name="Torimaru M."/>
            <person name="Fukuda K."/>
            <person name="Mikami N."/>
        </authorList>
    </citation>
    <scope>NUCLEOTIDE SEQUENCE [LARGE SCALE GENOMIC DNA]</scope>
    <source>
        <strain evidence="9 10">KT1a</strain>
    </source>
</reference>
<dbReference type="Pfam" id="PF00149">
    <property type="entry name" value="Metallophos"/>
    <property type="match status" value="1"/>
</dbReference>
<dbReference type="InterPro" id="IPR006603">
    <property type="entry name" value="PQ-loop_rpt"/>
</dbReference>
<dbReference type="EMBL" id="BAABUK010000036">
    <property type="protein sequence ID" value="GAA5816917.1"/>
    <property type="molecule type" value="Genomic_DNA"/>
</dbReference>
<evidence type="ECO:0000256" key="2">
    <source>
        <dbReference type="ARBA" id="ARBA00022692"/>
    </source>
</evidence>
<evidence type="ECO:0000256" key="5">
    <source>
        <dbReference type="ARBA" id="ARBA00023136"/>
    </source>
</evidence>
<name>A0ABP9ZCT8_9FUNG</name>
<keyword evidence="3" id="KW-0378">Hydrolase</keyword>
<keyword evidence="4 7" id="KW-1133">Transmembrane helix</keyword>
<proteinExistence type="predicted"/>
<dbReference type="InterPro" id="IPR029052">
    <property type="entry name" value="Metallo-depent_PP-like"/>
</dbReference>
<feature type="domain" description="Calcineurin-like phosphoesterase" evidence="8">
    <location>
        <begin position="322"/>
        <end position="522"/>
    </location>
</feature>